<evidence type="ECO:0008006" key="4">
    <source>
        <dbReference type="Google" id="ProtNLM"/>
    </source>
</evidence>
<name>A0A2M7QKM3_9BACT</name>
<evidence type="ECO:0000313" key="2">
    <source>
        <dbReference type="EMBL" id="PIY72558.1"/>
    </source>
</evidence>
<gene>
    <name evidence="2" type="ORF">COY87_00290</name>
</gene>
<feature type="transmembrane region" description="Helical" evidence="1">
    <location>
        <begin position="7"/>
        <end position="25"/>
    </location>
</feature>
<keyword evidence="1" id="KW-1133">Transmembrane helix</keyword>
<reference evidence="3" key="1">
    <citation type="submission" date="2017-09" db="EMBL/GenBank/DDBJ databases">
        <title>Depth-based differentiation of microbial function through sediment-hosted aquifers and enrichment of novel symbionts in the deep terrestrial subsurface.</title>
        <authorList>
            <person name="Probst A.J."/>
            <person name="Ladd B."/>
            <person name="Jarett J.K."/>
            <person name="Geller-Mcgrath D.E."/>
            <person name="Sieber C.M.K."/>
            <person name="Emerson J.B."/>
            <person name="Anantharaman K."/>
            <person name="Thomas B.C."/>
            <person name="Malmstrom R."/>
            <person name="Stieglmeier M."/>
            <person name="Klingl A."/>
            <person name="Woyke T."/>
            <person name="Ryan C.M."/>
            <person name="Banfield J.F."/>
        </authorList>
    </citation>
    <scope>NUCLEOTIDE SEQUENCE [LARGE SCALE GENOMIC DNA]</scope>
</reference>
<evidence type="ECO:0000256" key="1">
    <source>
        <dbReference type="SAM" id="Phobius"/>
    </source>
</evidence>
<dbReference type="AlphaFoldDB" id="A0A2M7QKM3"/>
<sequence>MKGNKRLNYILIYILTCLIVLIFVGRKVSKSLFFNPKDRIQVLVYGQYTRLYSIGNSDGVHYVIPFDSDTKLKVPGGYGLYRIGGLLKLIDLKKDKEILKRTFSVGISSYVSYILYPRKSTIYYSNNKVERNQGLPSLFTFFWEQSNISFFDKIYLGLRFLGKKPSDFTEIDIKTQIINEDKVFLDAVFSKMFIGYFYQRKFRDEQKSIQLLFQNNYQTAVFLSNLIEGNGIRVNDISQKKDGDNCEVIESTQNHFSETALSLSQFFNCPLKQGEPEISDIILYLGEIEKKWEVNK</sequence>
<keyword evidence="1" id="KW-0472">Membrane</keyword>
<proteinExistence type="predicted"/>
<protein>
    <recommendedName>
        <fullName evidence="4">LytR/CpsA/Psr regulator C-terminal domain-containing protein</fullName>
    </recommendedName>
</protein>
<dbReference type="Proteomes" id="UP000229401">
    <property type="component" value="Unassembled WGS sequence"/>
</dbReference>
<dbReference type="EMBL" id="PFLI01000011">
    <property type="protein sequence ID" value="PIY72558.1"/>
    <property type="molecule type" value="Genomic_DNA"/>
</dbReference>
<accession>A0A2M7QKM3</accession>
<evidence type="ECO:0000313" key="3">
    <source>
        <dbReference type="Proteomes" id="UP000229401"/>
    </source>
</evidence>
<keyword evidence="1" id="KW-0812">Transmembrane</keyword>
<organism evidence="2 3">
    <name type="scientific">Candidatus Roizmanbacteria bacterium CG_4_10_14_0_8_um_filter_33_9</name>
    <dbReference type="NCBI Taxonomy" id="1974826"/>
    <lineage>
        <taxon>Bacteria</taxon>
        <taxon>Candidatus Roizmaniibacteriota</taxon>
    </lineage>
</organism>
<comment type="caution">
    <text evidence="2">The sequence shown here is derived from an EMBL/GenBank/DDBJ whole genome shotgun (WGS) entry which is preliminary data.</text>
</comment>